<reference evidence="1 2" key="1">
    <citation type="submission" date="2022-12" db="EMBL/GenBank/DDBJ databases">
        <title>Chromosome-level genome of Tegillarca granosa.</title>
        <authorList>
            <person name="Kim J."/>
        </authorList>
    </citation>
    <scope>NUCLEOTIDE SEQUENCE [LARGE SCALE GENOMIC DNA]</scope>
    <source>
        <strain evidence="1">Teg-2019</strain>
        <tissue evidence="1">Adductor muscle</tissue>
    </source>
</reference>
<organism evidence="1 2">
    <name type="scientific">Tegillarca granosa</name>
    <name type="common">Malaysian cockle</name>
    <name type="synonym">Anadara granosa</name>
    <dbReference type="NCBI Taxonomy" id="220873"/>
    <lineage>
        <taxon>Eukaryota</taxon>
        <taxon>Metazoa</taxon>
        <taxon>Spiralia</taxon>
        <taxon>Lophotrochozoa</taxon>
        <taxon>Mollusca</taxon>
        <taxon>Bivalvia</taxon>
        <taxon>Autobranchia</taxon>
        <taxon>Pteriomorphia</taxon>
        <taxon>Arcoida</taxon>
        <taxon>Arcoidea</taxon>
        <taxon>Arcidae</taxon>
        <taxon>Tegillarca</taxon>
    </lineage>
</organism>
<name>A0ABQ9FLG3_TEGGR</name>
<sequence length="72" mass="7916">MDQGGIDSRHIMKVSGLSSETSLKSYSHNKNASKKREISSVLSKSLICTIADISRKVLFLVEKMCILSLSKS</sequence>
<proteinExistence type="predicted"/>
<comment type="caution">
    <text evidence="1">The sequence shown here is derived from an EMBL/GenBank/DDBJ whole genome shotgun (WGS) entry which is preliminary data.</text>
</comment>
<dbReference type="EMBL" id="JARBDR010000214">
    <property type="protein sequence ID" value="KAJ8318110.1"/>
    <property type="molecule type" value="Genomic_DNA"/>
</dbReference>
<evidence type="ECO:0000313" key="2">
    <source>
        <dbReference type="Proteomes" id="UP001217089"/>
    </source>
</evidence>
<dbReference type="Proteomes" id="UP001217089">
    <property type="component" value="Unassembled WGS sequence"/>
</dbReference>
<accession>A0ABQ9FLG3</accession>
<keyword evidence="2" id="KW-1185">Reference proteome</keyword>
<gene>
    <name evidence="1" type="ORF">KUTeg_003201</name>
</gene>
<evidence type="ECO:0000313" key="1">
    <source>
        <dbReference type="EMBL" id="KAJ8318110.1"/>
    </source>
</evidence>
<protein>
    <submittedName>
        <fullName evidence="1">Uncharacterized protein</fullName>
    </submittedName>
</protein>